<comment type="caution">
    <text evidence="2">The sequence shown here is derived from an EMBL/GenBank/DDBJ whole genome shotgun (WGS) entry which is preliminary data.</text>
</comment>
<dbReference type="Proteomes" id="UP001515480">
    <property type="component" value="Unassembled WGS sequence"/>
</dbReference>
<organism evidence="2 3">
    <name type="scientific">Prymnesium parvum</name>
    <name type="common">Toxic golden alga</name>
    <dbReference type="NCBI Taxonomy" id="97485"/>
    <lineage>
        <taxon>Eukaryota</taxon>
        <taxon>Haptista</taxon>
        <taxon>Haptophyta</taxon>
        <taxon>Prymnesiophyceae</taxon>
        <taxon>Prymnesiales</taxon>
        <taxon>Prymnesiaceae</taxon>
        <taxon>Prymnesium</taxon>
    </lineage>
</organism>
<evidence type="ECO:0000313" key="3">
    <source>
        <dbReference type="Proteomes" id="UP001515480"/>
    </source>
</evidence>
<evidence type="ECO:0000256" key="1">
    <source>
        <dbReference type="SAM" id="MobiDB-lite"/>
    </source>
</evidence>
<dbReference type="AlphaFoldDB" id="A0AB34JEC1"/>
<evidence type="ECO:0000313" key="2">
    <source>
        <dbReference type="EMBL" id="KAL1519542.1"/>
    </source>
</evidence>
<dbReference type="EMBL" id="JBGBPQ010000009">
    <property type="protein sequence ID" value="KAL1519542.1"/>
    <property type="molecule type" value="Genomic_DNA"/>
</dbReference>
<feature type="compositionally biased region" description="Basic and acidic residues" evidence="1">
    <location>
        <begin position="46"/>
        <end position="70"/>
    </location>
</feature>
<protein>
    <submittedName>
        <fullName evidence="2">Uncharacterized protein</fullName>
    </submittedName>
</protein>
<feature type="region of interest" description="Disordered" evidence="1">
    <location>
        <begin position="46"/>
        <end position="79"/>
    </location>
</feature>
<reference evidence="2 3" key="1">
    <citation type="journal article" date="2024" name="Science">
        <title>Giant polyketide synthase enzymes in the biosynthesis of giant marine polyether toxins.</title>
        <authorList>
            <person name="Fallon T.R."/>
            <person name="Shende V.V."/>
            <person name="Wierzbicki I.H."/>
            <person name="Pendleton A.L."/>
            <person name="Watervoot N.F."/>
            <person name="Auber R.P."/>
            <person name="Gonzalez D.J."/>
            <person name="Wisecaver J.H."/>
            <person name="Moore B.S."/>
        </authorList>
    </citation>
    <scope>NUCLEOTIDE SEQUENCE [LARGE SCALE GENOMIC DNA]</scope>
    <source>
        <strain evidence="2 3">12B1</strain>
    </source>
</reference>
<keyword evidence="3" id="KW-1185">Reference proteome</keyword>
<sequence>MGAQRGGALVRAGRVDEALGARDVLTDLKRSAARAAADDRRARAFGEARGRAAAHDVGARAGRVMERQRDPPWVPRTARAASCSANGGVGSWSRGGNRVGEGMLECGRKWNA</sequence>
<gene>
    <name evidence="2" type="ORF">AB1Y20_023057</name>
</gene>
<proteinExistence type="predicted"/>
<name>A0AB34JEC1_PRYPA</name>
<accession>A0AB34JEC1</accession>